<dbReference type="AlphaFoldDB" id="A0ABD3BPU9"/>
<evidence type="ECO:0000313" key="2">
    <source>
        <dbReference type="EMBL" id="KAL3619500.1"/>
    </source>
</evidence>
<organism evidence="2 3">
    <name type="scientific">Castilleja foliolosa</name>
    <dbReference type="NCBI Taxonomy" id="1961234"/>
    <lineage>
        <taxon>Eukaryota</taxon>
        <taxon>Viridiplantae</taxon>
        <taxon>Streptophyta</taxon>
        <taxon>Embryophyta</taxon>
        <taxon>Tracheophyta</taxon>
        <taxon>Spermatophyta</taxon>
        <taxon>Magnoliopsida</taxon>
        <taxon>eudicotyledons</taxon>
        <taxon>Gunneridae</taxon>
        <taxon>Pentapetalae</taxon>
        <taxon>asterids</taxon>
        <taxon>lamiids</taxon>
        <taxon>Lamiales</taxon>
        <taxon>Orobanchaceae</taxon>
        <taxon>Pedicularideae</taxon>
        <taxon>Castillejinae</taxon>
        <taxon>Castilleja</taxon>
    </lineage>
</organism>
<keyword evidence="3" id="KW-1185">Reference proteome</keyword>
<accession>A0ABD3BPU9</accession>
<proteinExistence type="predicted"/>
<gene>
    <name evidence="2" type="ORF">CASFOL_037070</name>
</gene>
<dbReference type="Proteomes" id="UP001632038">
    <property type="component" value="Unassembled WGS sequence"/>
</dbReference>
<comment type="caution">
    <text evidence="2">The sequence shown here is derived from an EMBL/GenBank/DDBJ whole genome shotgun (WGS) entry which is preliminary data.</text>
</comment>
<evidence type="ECO:0000256" key="1">
    <source>
        <dbReference type="SAM" id="MobiDB-lite"/>
    </source>
</evidence>
<protein>
    <submittedName>
        <fullName evidence="2">Uncharacterized protein</fullName>
    </submittedName>
</protein>
<evidence type="ECO:0000313" key="3">
    <source>
        <dbReference type="Proteomes" id="UP001632038"/>
    </source>
</evidence>
<name>A0ABD3BPU9_9LAMI</name>
<feature type="region of interest" description="Disordered" evidence="1">
    <location>
        <begin position="1"/>
        <end position="37"/>
    </location>
</feature>
<dbReference type="EMBL" id="JAVIJP010000069">
    <property type="protein sequence ID" value="KAL3619500.1"/>
    <property type="molecule type" value="Genomic_DNA"/>
</dbReference>
<sequence>MSMLGGCPVDESEGGGDQTEWQKTSGGVNEVSMMANF</sequence>
<reference evidence="3" key="1">
    <citation type="journal article" date="2024" name="IScience">
        <title>Strigolactones Initiate the Formation of Haustorium-like Structures in Castilleja.</title>
        <authorList>
            <person name="Buerger M."/>
            <person name="Peterson D."/>
            <person name="Chory J."/>
        </authorList>
    </citation>
    <scope>NUCLEOTIDE SEQUENCE [LARGE SCALE GENOMIC DNA]</scope>
</reference>